<keyword evidence="1" id="KW-0343">GTPase activation</keyword>
<feature type="domain" description="Arf-GAP" evidence="8">
    <location>
        <begin position="508"/>
        <end position="626"/>
    </location>
</feature>
<dbReference type="EMBL" id="BRYA01000188">
    <property type="protein sequence ID" value="GMI43110.1"/>
    <property type="molecule type" value="Genomic_DNA"/>
</dbReference>
<dbReference type="InterPro" id="IPR004148">
    <property type="entry name" value="BAR_dom"/>
</dbReference>
<evidence type="ECO:0008006" key="11">
    <source>
        <dbReference type="Google" id="ProtNLM"/>
    </source>
</evidence>
<evidence type="ECO:0000256" key="6">
    <source>
        <dbReference type="SAM" id="MobiDB-lite"/>
    </source>
</evidence>
<dbReference type="SUPFAM" id="SSF103657">
    <property type="entry name" value="BAR/IMD domain-like"/>
    <property type="match status" value="1"/>
</dbReference>
<dbReference type="InterPro" id="IPR001164">
    <property type="entry name" value="ArfGAP_dom"/>
</dbReference>
<gene>
    <name evidence="9" type="ORF">TrCOL_g9069</name>
</gene>
<dbReference type="Pfam" id="PF01412">
    <property type="entry name" value="ArfGap"/>
    <property type="match status" value="1"/>
</dbReference>
<dbReference type="PRINTS" id="PR00405">
    <property type="entry name" value="REVINTRACTNG"/>
</dbReference>
<evidence type="ECO:0000313" key="10">
    <source>
        <dbReference type="Proteomes" id="UP001165065"/>
    </source>
</evidence>
<dbReference type="InterPro" id="IPR011993">
    <property type="entry name" value="PH-like_dom_sf"/>
</dbReference>
<dbReference type="SUPFAM" id="SSF48403">
    <property type="entry name" value="Ankyrin repeat"/>
    <property type="match status" value="1"/>
</dbReference>
<dbReference type="GO" id="GO:0008270">
    <property type="term" value="F:zinc ion binding"/>
    <property type="evidence" value="ECO:0007669"/>
    <property type="project" value="UniProtKB-KW"/>
</dbReference>
<keyword evidence="3 5" id="KW-0863">Zinc-finger</keyword>
<dbReference type="GO" id="GO:0005096">
    <property type="term" value="F:GTPase activator activity"/>
    <property type="evidence" value="ECO:0007669"/>
    <property type="project" value="UniProtKB-KW"/>
</dbReference>
<evidence type="ECO:0000256" key="4">
    <source>
        <dbReference type="ARBA" id="ARBA00022833"/>
    </source>
</evidence>
<dbReference type="InterPro" id="IPR037278">
    <property type="entry name" value="ARFGAP/RecO"/>
</dbReference>
<evidence type="ECO:0000256" key="5">
    <source>
        <dbReference type="PROSITE-ProRule" id="PRU00288"/>
    </source>
</evidence>
<dbReference type="Gene3D" id="2.30.29.30">
    <property type="entry name" value="Pleckstrin-homology domain (PH domain)/Phosphotyrosine-binding domain (PTB)"/>
    <property type="match status" value="1"/>
</dbReference>
<dbReference type="GO" id="GO:0005737">
    <property type="term" value="C:cytoplasm"/>
    <property type="evidence" value="ECO:0007669"/>
    <property type="project" value="InterPro"/>
</dbReference>
<evidence type="ECO:0000259" key="7">
    <source>
        <dbReference type="PROSITE" id="PS50003"/>
    </source>
</evidence>
<dbReference type="InterPro" id="IPR027267">
    <property type="entry name" value="AH/BAR_dom_sf"/>
</dbReference>
<protein>
    <recommendedName>
        <fullName evidence="11">Arf GTPase activating protein</fullName>
    </recommendedName>
</protein>
<evidence type="ECO:0000256" key="1">
    <source>
        <dbReference type="ARBA" id="ARBA00022468"/>
    </source>
</evidence>
<dbReference type="SUPFAM" id="SSF50729">
    <property type="entry name" value="PH domain-like"/>
    <property type="match status" value="1"/>
</dbReference>
<dbReference type="PROSITE" id="PS50003">
    <property type="entry name" value="PH_DOMAIN"/>
    <property type="match status" value="1"/>
</dbReference>
<dbReference type="Gene3D" id="1.20.1270.60">
    <property type="entry name" value="Arfaptin homology (AH) domain/BAR domain"/>
    <property type="match status" value="1"/>
</dbReference>
<dbReference type="InterPro" id="IPR038508">
    <property type="entry name" value="ArfGAP_dom_sf"/>
</dbReference>
<proteinExistence type="predicted"/>
<dbReference type="OrthoDB" id="1638493at2759"/>
<feature type="compositionally biased region" description="Low complexity" evidence="6">
    <location>
        <begin position="315"/>
        <end position="331"/>
    </location>
</feature>
<dbReference type="Proteomes" id="UP001165065">
    <property type="component" value="Unassembled WGS sequence"/>
</dbReference>
<sequence>MLKGSKYNEGFPSRDNRGFLFQQTFGIEWTSDSPMFRRKLAKVDANVNGLRMHMLRLVDVCRRYCESGNAFSEVGREFAEELKGDKDELFVDRLGELAPILSRFGETLEEIENYREALLISLETTFSAPMEQFVKREVKEVKKKRVEMVGSLEEHEQNLAKMLSLKNNSDMATVKEREATVAASKRQFELVRFDLVNLLNQLEIKKKFQLVERVCSGLYANLGFFHQCHTLVAIREPRMRDLQSELRVARMEFRFKERLWEAKKTRLEVELSQGFFPRPRELSEVEYREGEESEGEGWKGEGEDRKDMIINTSQGGTATSSAAAASAATGTKGRGVGVGITPEVQSNLGIGVRQVSSVEESQGIVKHGFLWKKSASNLKRDWKRRWFMIQGGKLKYLRQDDVDDKGQSITVCDVMLCTVRERLGPSDSRFVFEVVSPMNSRTYVCKAENEADYGEWVGAIREQTESMLIEGKAAGEGNTGDMGNGGNKIAGNRFSRPAGVSSLGSPLSSTLSLIKSLNPLCADCGNPDPTWACTNLGVMVCIQCSGIHRSLGVHISKVRSVDLDQWSLPMLGIMGKLGNGVANHVLEARIGGGEKPGRGCGRGEAEVFIKRKYKDREFVDSRGGGDMDLELNLWNSCFNADVISCMKFVAMGADVDFVNDGVSNLQACVGGGGEDDARKGLGLGGGGDDGEHLVTEGLMNRLECLELLVLNGADIKRVNGDEQTLLDVAVDSKRKGIIAYIVAKIEGQM</sequence>
<reference evidence="10" key="1">
    <citation type="journal article" date="2023" name="Commun. Biol.">
        <title>Genome analysis of Parmales, the sister group of diatoms, reveals the evolutionary specialization of diatoms from phago-mixotrophs to photoautotrophs.</title>
        <authorList>
            <person name="Ban H."/>
            <person name="Sato S."/>
            <person name="Yoshikawa S."/>
            <person name="Yamada K."/>
            <person name="Nakamura Y."/>
            <person name="Ichinomiya M."/>
            <person name="Sato N."/>
            <person name="Blanc-Mathieu R."/>
            <person name="Endo H."/>
            <person name="Kuwata A."/>
            <person name="Ogata H."/>
        </authorList>
    </citation>
    <scope>NUCLEOTIDE SEQUENCE [LARGE SCALE GENOMIC DNA]</scope>
</reference>
<dbReference type="PANTHER" id="PTHR23180:SF160">
    <property type="entry name" value="ADP-RIBOSYLATION FACTOR GTPASE-ACTIVATING PROTEIN EFFECTOR PROTEIN 1"/>
    <property type="match status" value="1"/>
</dbReference>
<evidence type="ECO:0000256" key="3">
    <source>
        <dbReference type="ARBA" id="ARBA00022771"/>
    </source>
</evidence>
<evidence type="ECO:0000256" key="2">
    <source>
        <dbReference type="ARBA" id="ARBA00022723"/>
    </source>
</evidence>
<dbReference type="Gene3D" id="1.10.220.150">
    <property type="entry name" value="Arf GTPase activating protein"/>
    <property type="match status" value="1"/>
</dbReference>
<dbReference type="FunFam" id="1.10.220.150:FF:000009">
    <property type="entry name" value="stromal membrane-associated protein 1 isoform X1"/>
    <property type="match status" value="1"/>
</dbReference>
<keyword evidence="2" id="KW-0479">Metal-binding</keyword>
<dbReference type="Pfam" id="PF00169">
    <property type="entry name" value="PH"/>
    <property type="match status" value="1"/>
</dbReference>
<accession>A0A9W7GCH6</accession>
<evidence type="ECO:0000259" key="8">
    <source>
        <dbReference type="PROSITE" id="PS50115"/>
    </source>
</evidence>
<dbReference type="SMART" id="SM00105">
    <property type="entry name" value="ArfGap"/>
    <property type="match status" value="1"/>
</dbReference>
<dbReference type="InterPro" id="IPR036770">
    <property type="entry name" value="Ankyrin_rpt-contain_sf"/>
</dbReference>
<dbReference type="SUPFAM" id="SSF57863">
    <property type="entry name" value="ArfGap/RecO-like zinc finger"/>
    <property type="match status" value="1"/>
</dbReference>
<dbReference type="CDD" id="cd08204">
    <property type="entry name" value="ArfGap"/>
    <property type="match status" value="1"/>
</dbReference>
<comment type="caution">
    <text evidence="9">The sequence shown here is derived from an EMBL/GenBank/DDBJ whole genome shotgun (WGS) entry which is preliminary data.</text>
</comment>
<dbReference type="InterPro" id="IPR001849">
    <property type="entry name" value="PH_domain"/>
</dbReference>
<dbReference type="Pfam" id="PF16746">
    <property type="entry name" value="BAR_3"/>
    <property type="match status" value="1"/>
</dbReference>
<dbReference type="PANTHER" id="PTHR23180">
    <property type="entry name" value="CENTAURIN/ARF"/>
    <property type="match status" value="1"/>
</dbReference>
<feature type="region of interest" description="Disordered" evidence="6">
    <location>
        <begin position="313"/>
        <end position="334"/>
    </location>
</feature>
<keyword evidence="10" id="KW-1185">Reference proteome</keyword>
<name>A0A9W7GCH6_9STRA</name>
<organism evidence="9 10">
    <name type="scientific">Triparma columacea</name>
    <dbReference type="NCBI Taxonomy" id="722753"/>
    <lineage>
        <taxon>Eukaryota</taxon>
        <taxon>Sar</taxon>
        <taxon>Stramenopiles</taxon>
        <taxon>Ochrophyta</taxon>
        <taxon>Bolidophyceae</taxon>
        <taxon>Parmales</taxon>
        <taxon>Triparmaceae</taxon>
        <taxon>Triparma</taxon>
    </lineage>
</organism>
<dbReference type="InterPro" id="IPR045258">
    <property type="entry name" value="ACAP1/2/3-like"/>
</dbReference>
<keyword evidence="4" id="KW-0862">Zinc</keyword>
<evidence type="ECO:0000313" key="9">
    <source>
        <dbReference type="EMBL" id="GMI43110.1"/>
    </source>
</evidence>
<feature type="domain" description="PH" evidence="7">
    <location>
        <begin position="363"/>
        <end position="465"/>
    </location>
</feature>
<dbReference type="AlphaFoldDB" id="A0A9W7GCH6"/>
<dbReference type="PROSITE" id="PS50115">
    <property type="entry name" value="ARFGAP"/>
    <property type="match status" value="1"/>
</dbReference>
<dbReference type="SMART" id="SM00233">
    <property type="entry name" value="PH"/>
    <property type="match status" value="1"/>
</dbReference>